<name>A0A9Q1HKH9_HOLLE</name>
<gene>
    <name evidence="1" type="ORF">HOLleu_00701</name>
</gene>
<comment type="caution">
    <text evidence="1">The sequence shown here is derived from an EMBL/GenBank/DDBJ whole genome shotgun (WGS) entry which is preliminary data.</text>
</comment>
<dbReference type="SUPFAM" id="SSF52540">
    <property type="entry name" value="P-loop containing nucleoside triphosphate hydrolases"/>
    <property type="match status" value="1"/>
</dbReference>
<evidence type="ECO:0000313" key="1">
    <source>
        <dbReference type="EMBL" id="KAJ8048403.1"/>
    </source>
</evidence>
<dbReference type="Proteomes" id="UP001152320">
    <property type="component" value="Chromosome 1"/>
</dbReference>
<sequence length="223" mass="24835">MRQKDDLHFAQILNIPREGFHTADDIKMLKSIILSQHETPPKDCLHFFATNKEAAEYNQNICDTLPGPKITFQATDVVGDLPKSLLEEVKDKIPERSQDNGKRLEKDLVPAVGQRVEACINVNVSDGLTNGASGIVTCLSNVSEHTYTCVWILFDDPKVGKITRRSHRPAYHGNISSSWTPISRTSRLFRVGKGHNGQVLTKQFPLRPTSAKTVHRAQGDTVP</sequence>
<dbReference type="InterPro" id="IPR027417">
    <property type="entry name" value="P-loop_NTPase"/>
</dbReference>
<proteinExistence type="predicted"/>
<dbReference type="PANTHER" id="PTHR47642:SF8">
    <property type="entry name" value="ATP-DEPENDENT DNA HELICASE"/>
    <property type="match status" value="1"/>
</dbReference>
<dbReference type="OrthoDB" id="6141723at2759"/>
<dbReference type="InterPro" id="IPR051055">
    <property type="entry name" value="PIF1_helicase"/>
</dbReference>
<dbReference type="PANTHER" id="PTHR47642">
    <property type="entry name" value="ATP-DEPENDENT DNA HELICASE"/>
    <property type="match status" value="1"/>
</dbReference>
<evidence type="ECO:0000313" key="2">
    <source>
        <dbReference type="Proteomes" id="UP001152320"/>
    </source>
</evidence>
<accession>A0A9Q1HKH9</accession>
<dbReference type="EMBL" id="JAIZAY010000001">
    <property type="protein sequence ID" value="KAJ8048403.1"/>
    <property type="molecule type" value="Genomic_DNA"/>
</dbReference>
<organism evidence="1 2">
    <name type="scientific">Holothuria leucospilota</name>
    <name type="common">Black long sea cucumber</name>
    <name type="synonym">Mertensiothuria leucospilota</name>
    <dbReference type="NCBI Taxonomy" id="206669"/>
    <lineage>
        <taxon>Eukaryota</taxon>
        <taxon>Metazoa</taxon>
        <taxon>Echinodermata</taxon>
        <taxon>Eleutherozoa</taxon>
        <taxon>Echinozoa</taxon>
        <taxon>Holothuroidea</taxon>
        <taxon>Aspidochirotacea</taxon>
        <taxon>Aspidochirotida</taxon>
        <taxon>Holothuriidae</taxon>
        <taxon>Holothuria</taxon>
    </lineage>
</organism>
<dbReference type="AlphaFoldDB" id="A0A9Q1HKH9"/>
<reference evidence="1" key="1">
    <citation type="submission" date="2021-10" db="EMBL/GenBank/DDBJ databases">
        <title>Tropical sea cucumber genome reveals ecological adaptation and Cuvierian tubules defense mechanism.</title>
        <authorList>
            <person name="Chen T."/>
        </authorList>
    </citation>
    <scope>NUCLEOTIDE SEQUENCE</scope>
    <source>
        <strain evidence="1">Nanhai2018</strain>
        <tissue evidence="1">Muscle</tissue>
    </source>
</reference>
<keyword evidence="2" id="KW-1185">Reference proteome</keyword>
<protein>
    <submittedName>
        <fullName evidence="1">Uncharacterized protein</fullName>
    </submittedName>
</protein>